<accession>A0A814T0V0</accession>
<evidence type="ECO:0000259" key="3">
    <source>
        <dbReference type="PROSITE" id="PS50235"/>
    </source>
</evidence>
<dbReference type="InterPro" id="IPR018200">
    <property type="entry name" value="USP_CS"/>
</dbReference>
<name>A0A814T0V0_9BILA</name>
<feature type="domain" description="USP" evidence="3">
    <location>
        <begin position="126"/>
        <end position="538"/>
    </location>
</feature>
<dbReference type="SUPFAM" id="SSF54236">
    <property type="entry name" value="Ubiquitin-like"/>
    <property type="match status" value="1"/>
</dbReference>
<dbReference type="GO" id="GO:0004843">
    <property type="term" value="F:cysteine-type deubiquitinase activity"/>
    <property type="evidence" value="ECO:0007669"/>
    <property type="project" value="UniProtKB-UniRule"/>
</dbReference>
<comment type="catalytic activity">
    <reaction evidence="1 2">
        <text>Thiol-dependent hydrolysis of ester, thioester, amide, peptide and isopeptide bonds formed by the C-terminal Gly of ubiquitin (a 76-residue protein attached to proteins as an intracellular targeting signal).</text>
        <dbReference type="EC" id="3.4.19.12"/>
    </reaction>
</comment>
<dbReference type="AlphaFoldDB" id="A0A814T0V0"/>
<keyword evidence="2" id="KW-0833">Ubl conjugation pathway</keyword>
<proteinExistence type="inferred from homology"/>
<dbReference type="PROSITE" id="PS50235">
    <property type="entry name" value="USP_3"/>
    <property type="match status" value="1"/>
</dbReference>
<keyword evidence="2" id="KW-0788">Thiol protease</keyword>
<organism evidence="4 5">
    <name type="scientific">Rotaria sordida</name>
    <dbReference type="NCBI Taxonomy" id="392033"/>
    <lineage>
        <taxon>Eukaryota</taxon>
        <taxon>Metazoa</taxon>
        <taxon>Spiralia</taxon>
        <taxon>Gnathifera</taxon>
        <taxon>Rotifera</taxon>
        <taxon>Eurotatoria</taxon>
        <taxon>Bdelloidea</taxon>
        <taxon>Philodinida</taxon>
        <taxon>Philodinidae</taxon>
        <taxon>Rotaria</taxon>
    </lineage>
</organism>
<dbReference type="InterPro" id="IPR029071">
    <property type="entry name" value="Ubiquitin-like_domsf"/>
</dbReference>
<dbReference type="Pfam" id="PF00443">
    <property type="entry name" value="UCH"/>
    <property type="match status" value="1"/>
</dbReference>
<comment type="caution">
    <text evidence="4">The sequence shown here is derived from an EMBL/GenBank/DDBJ whole genome shotgun (WGS) entry which is preliminary data.</text>
</comment>
<sequence>MKQTDESQSSWSSSMNANTVLVRCEFSDTRSKTIQALVTDTVAELTAKITALRENQAMAQFSLWSDDICIDDNQPDKRLTDFGIKPGSTITAHIIDVIPTNYSTKTSKTDKTYTTTYNYDLDTKPKGLDNLGNTCFMNSALQCLVHVVPLTEFFMKDLTQAHSTNAHVNKNNLFDTYGEVTGAYAELLWNLQKPERTNYSYYDYSFRPTRMKEIIGRLEPRFATFDQQDAQEFMTFLLNTIHQEIKQKNNHVRNTIITELFFSQIQSSITCSQCQHVSTTTNPISILPLALNPHERTFQVNFVKLSGRDEYDMIPMAAGNRIEHLVQAFFERRHDSRRFNYVTAMTINPEAEVDFDTPLSKLSESVVTLIEQEDYNGRKATFRYENKPNALKLDECLQAFVSIETLDDPWFCEQDKCKHDTKARKQLQLLTFPRVLIIQLKRFSHENGLRQKLDTFVDYPIDGLDLGKLLKSSEDAIYDLIAVCNHMGSIYGGHYTACARKDPKNAKWYKFNDSYVSTIYYPDEIISRDAYLLFYLKRQKQAESSKSTMV</sequence>
<keyword evidence="2" id="KW-0645">Protease</keyword>
<evidence type="ECO:0000313" key="4">
    <source>
        <dbReference type="EMBL" id="CAF1154849.1"/>
    </source>
</evidence>
<dbReference type="PROSITE" id="PS00973">
    <property type="entry name" value="USP_2"/>
    <property type="match status" value="1"/>
</dbReference>
<comment type="similarity">
    <text evidence="2">Belongs to the peptidase C19 family.</text>
</comment>
<dbReference type="InterPro" id="IPR001394">
    <property type="entry name" value="Peptidase_C19_UCH"/>
</dbReference>
<dbReference type="GO" id="GO:0016579">
    <property type="term" value="P:protein deubiquitination"/>
    <property type="evidence" value="ECO:0007669"/>
    <property type="project" value="InterPro"/>
</dbReference>
<dbReference type="PROSITE" id="PS00972">
    <property type="entry name" value="USP_1"/>
    <property type="match status" value="1"/>
</dbReference>
<dbReference type="PANTHER" id="PTHR21646">
    <property type="entry name" value="UBIQUITIN CARBOXYL-TERMINAL HYDROLASE"/>
    <property type="match status" value="1"/>
</dbReference>
<dbReference type="CDD" id="cd02674">
    <property type="entry name" value="Peptidase_C19R"/>
    <property type="match status" value="1"/>
</dbReference>
<evidence type="ECO:0000256" key="2">
    <source>
        <dbReference type="RuleBase" id="RU366025"/>
    </source>
</evidence>
<dbReference type="GO" id="GO:0006508">
    <property type="term" value="P:proteolysis"/>
    <property type="evidence" value="ECO:0007669"/>
    <property type="project" value="UniProtKB-KW"/>
</dbReference>
<dbReference type="InterPro" id="IPR050185">
    <property type="entry name" value="Ub_carboxyl-term_hydrolase"/>
</dbReference>
<dbReference type="EMBL" id="CAJNOU010001120">
    <property type="protein sequence ID" value="CAF1154849.1"/>
    <property type="molecule type" value="Genomic_DNA"/>
</dbReference>
<dbReference type="InterPro" id="IPR028889">
    <property type="entry name" value="USP"/>
</dbReference>
<dbReference type="EC" id="3.4.19.12" evidence="2"/>
<keyword evidence="2" id="KW-0378">Hydrolase</keyword>
<gene>
    <name evidence="4" type="ORF">SEV965_LOCUS18650</name>
</gene>
<dbReference type="Gene3D" id="3.90.70.10">
    <property type="entry name" value="Cysteine proteinases"/>
    <property type="match status" value="1"/>
</dbReference>
<evidence type="ECO:0000313" key="5">
    <source>
        <dbReference type="Proteomes" id="UP000663889"/>
    </source>
</evidence>
<dbReference type="InterPro" id="IPR038765">
    <property type="entry name" value="Papain-like_cys_pep_sf"/>
</dbReference>
<evidence type="ECO:0000256" key="1">
    <source>
        <dbReference type="ARBA" id="ARBA00000707"/>
    </source>
</evidence>
<protein>
    <recommendedName>
        <fullName evidence="2">Ubiquitin carboxyl-terminal hydrolase</fullName>
        <ecNumber evidence="2">3.4.19.12</ecNumber>
    </recommendedName>
</protein>
<reference evidence="4" key="1">
    <citation type="submission" date="2021-02" db="EMBL/GenBank/DDBJ databases">
        <authorList>
            <person name="Nowell W R."/>
        </authorList>
    </citation>
    <scope>NUCLEOTIDE SEQUENCE</scope>
</reference>
<dbReference type="Proteomes" id="UP000663889">
    <property type="component" value="Unassembled WGS sequence"/>
</dbReference>
<dbReference type="SUPFAM" id="SSF54001">
    <property type="entry name" value="Cysteine proteinases"/>
    <property type="match status" value="1"/>
</dbReference>